<evidence type="ECO:0000313" key="3">
    <source>
        <dbReference type="Proteomes" id="UP000479000"/>
    </source>
</evidence>
<protein>
    <submittedName>
        <fullName evidence="2">Uncharacterized protein</fullName>
    </submittedName>
</protein>
<feature type="compositionally biased region" description="Basic and acidic residues" evidence="1">
    <location>
        <begin position="76"/>
        <end position="85"/>
    </location>
</feature>
<keyword evidence="3" id="KW-1185">Reference proteome</keyword>
<organism evidence="2 3">
    <name type="scientific">Nesidiocoris tenuis</name>
    <dbReference type="NCBI Taxonomy" id="355587"/>
    <lineage>
        <taxon>Eukaryota</taxon>
        <taxon>Metazoa</taxon>
        <taxon>Ecdysozoa</taxon>
        <taxon>Arthropoda</taxon>
        <taxon>Hexapoda</taxon>
        <taxon>Insecta</taxon>
        <taxon>Pterygota</taxon>
        <taxon>Neoptera</taxon>
        <taxon>Paraneoptera</taxon>
        <taxon>Hemiptera</taxon>
        <taxon>Heteroptera</taxon>
        <taxon>Panheteroptera</taxon>
        <taxon>Cimicomorpha</taxon>
        <taxon>Miridae</taxon>
        <taxon>Dicyphina</taxon>
        <taxon>Nesidiocoris</taxon>
    </lineage>
</organism>
<proteinExistence type="predicted"/>
<dbReference type="AlphaFoldDB" id="A0A6H5GVY2"/>
<reference evidence="2 3" key="1">
    <citation type="submission" date="2020-02" db="EMBL/GenBank/DDBJ databases">
        <authorList>
            <person name="Ferguson B K."/>
        </authorList>
    </citation>
    <scope>NUCLEOTIDE SEQUENCE [LARGE SCALE GENOMIC DNA]</scope>
</reference>
<feature type="compositionally biased region" description="Basic and acidic residues" evidence="1">
    <location>
        <begin position="94"/>
        <end position="110"/>
    </location>
</feature>
<feature type="non-terminal residue" evidence="2">
    <location>
        <position position="110"/>
    </location>
</feature>
<dbReference type="Proteomes" id="UP000479000">
    <property type="component" value="Unassembled WGS sequence"/>
</dbReference>
<accession>A0A6H5GVY2</accession>
<dbReference type="EMBL" id="CADCXU010020501">
    <property type="protein sequence ID" value="CAB0008635.1"/>
    <property type="molecule type" value="Genomic_DNA"/>
</dbReference>
<evidence type="ECO:0000313" key="2">
    <source>
        <dbReference type="EMBL" id="CAB0008635.1"/>
    </source>
</evidence>
<evidence type="ECO:0000256" key="1">
    <source>
        <dbReference type="SAM" id="MobiDB-lite"/>
    </source>
</evidence>
<feature type="region of interest" description="Disordered" evidence="1">
    <location>
        <begin position="76"/>
        <end position="110"/>
    </location>
</feature>
<name>A0A6H5GVY2_9HEMI</name>
<sequence>MPSRIKNGYLIVSIREYSENKVEFLDHRIIQGGDALGIKQTIICRREPFSDRKETERMTTLSSPFLRYIGTCRSQMEREREKEQTDVIGTVGGQKRDRTRNGRRYDEFRG</sequence>
<gene>
    <name evidence="2" type="ORF">NTEN_LOCUS13881</name>
</gene>